<dbReference type="Gene3D" id="1.10.580.10">
    <property type="entry name" value="Citrate Synthase, domain 1"/>
    <property type="match status" value="1"/>
</dbReference>
<dbReference type="GO" id="GO:0005975">
    <property type="term" value="P:carbohydrate metabolic process"/>
    <property type="evidence" value="ECO:0007669"/>
    <property type="project" value="TreeGrafter"/>
</dbReference>
<dbReference type="PhylomeDB" id="A0A0G4FWT3"/>
<dbReference type="GO" id="GO:0006099">
    <property type="term" value="P:tricarboxylic acid cycle"/>
    <property type="evidence" value="ECO:0007669"/>
    <property type="project" value="TreeGrafter"/>
</dbReference>
<dbReference type="Pfam" id="PF00285">
    <property type="entry name" value="Citrate_synt"/>
    <property type="match status" value="1"/>
</dbReference>
<evidence type="ECO:0000256" key="1">
    <source>
        <dbReference type="ARBA" id="ARBA00010566"/>
    </source>
</evidence>
<dbReference type="GO" id="GO:0050440">
    <property type="term" value="F:2-methylcitrate synthase activity"/>
    <property type="evidence" value="ECO:0007669"/>
    <property type="project" value="TreeGrafter"/>
</dbReference>
<dbReference type="PRINTS" id="PR00143">
    <property type="entry name" value="CITRTSNTHASE"/>
</dbReference>
<dbReference type="STRING" id="1169540.A0A0G4FWT3"/>
<dbReference type="SUPFAM" id="SSF48256">
    <property type="entry name" value="Citrate synthase"/>
    <property type="match status" value="1"/>
</dbReference>
<dbReference type="EMBL" id="CDMY01000519">
    <property type="protein sequence ID" value="CEM19690.1"/>
    <property type="molecule type" value="Genomic_DNA"/>
</dbReference>
<dbReference type="PANTHER" id="PTHR11739">
    <property type="entry name" value="CITRATE SYNTHASE"/>
    <property type="match status" value="1"/>
</dbReference>
<dbReference type="AlphaFoldDB" id="A0A0G4FWT3"/>
<dbReference type="GO" id="GO:0019679">
    <property type="term" value="P:propionate metabolic process, methylcitrate cycle"/>
    <property type="evidence" value="ECO:0007669"/>
    <property type="project" value="TreeGrafter"/>
</dbReference>
<dbReference type="InterPro" id="IPR016142">
    <property type="entry name" value="Citrate_synth-like_lrg_a-sub"/>
</dbReference>
<keyword evidence="2" id="KW-0808">Transferase</keyword>
<evidence type="ECO:0000313" key="4">
    <source>
        <dbReference type="Proteomes" id="UP000041254"/>
    </source>
</evidence>
<sequence length="267" mass="29602">MNSTAADSYSKGLAGVIAGKSSISTVGLKGTGLTYRGYAIEDLCSQCTFEEVAYLLLFKELPTRTQLHSFQDTIAANRALPVPLRTVLEQLPRDAHPMDVLRTGCSTLGTFEPETHPNEQQVNIAIRLISCYASMLFYWYHFSHFGKRIDTGTSKKDSVAEHFLHLLHDDPKKIDPLCARTVDASLILYAEHDFNASTFAARVTCATLSDFYSCITSAIGTLRGPLHGGANEAAMHMLEGFKDEMDARQQLEQMFARKELVMGFGHR</sequence>
<dbReference type="InterPro" id="IPR036969">
    <property type="entry name" value="Citrate_synthase_sf"/>
</dbReference>
<protein>
    <recommendedName>
        <fullName evidence="2">Citrate synthase</fullName>
    </recommendedName>
</protein>
<dbReference type="InterPro" id="IPR002020">
    <property type="entry name" value="Citrate_synthase"/>
</dbReference>
<keyword evidence="4" id="KW-1185">Reference proteome</keyword>
<comment type="similarity">
    <text evidence="1 2">Belongs to the citrate synthase family.</text>
</comment>
<dbReference type="OMA" id="ESENCFG"/>
<evidence type="ECO:0000313" key="3">
    <source>
        <dbReference type="EMBL" id="CEM19690.1"/>
    </source>
</evidence>
<accession>A0A0G4FWT3</accession>
<gene>
    <name evidence="3" type="ORF">Vbra_5984</name>
</gene>
<organism evidence="3 4">
    <name type="scientific">Vitrella brassicaformis (strain CCMP3155)</name>
    <dbReference type="NCBI Taxonomy" id="1169540"/>
    <lineage>
        <taxon>Eukaryota</taxon>
        <taxon>Sar</taxon>
        <taxon>Alveolata</taxon>
        <taxon>Colpodellida</taxon>
        <taxon>Vitrellaceae</taxon>
        <taxon>Vitrella</taxon>
    </lineage>
</organism>
<evidence type="ECO:0000256" key="2">
    <source>
        <dbReference type="RuleBase" id="RU000441"/>
    </source>
</evidence>
<reference evidence="3 4" key="1">
    <citation type="submission" date="2014-11" db="EMBL/GenBank/DDBJ databases">
        <authorList>
            <person name="Zhu J."/>
            <person name="Qi W."/>
            <person name="Song R."/>
        </authorList>
    </citation>
    <scope>NUCLEOTIDE SEQUENCE [LARGE SCALE GENOMIC DNA]</scope>
</reference>
<dbReference type="GO" id="GO:0005759">
    <property type="term" value="C:mitochondrial matrix"/>
    <property type="evidence" value="ECO:0007669"/>
    <property type="project" value="TreeGrafter"/>
</dbReference>
<dbReference type="PANTHER" id="PTHR11739:SF25">
    <property type="entry name" value="CITRATE SYNTHASE-RELATED PROTEIN DDB_G0287281"/>
    <property type="match status" value="1"/>
</dbReference>
<dbReference type="InParanoid" id="A0A0G4FWT3"/>
<dbReference type="Proteomes" id="UP000041254">
    <property type="component" value="Unassembled WGS sequence"/>
</dbReference>
<proteinExistence type="inferred from homology"/>
<dbReference type="OrthoDB" id="435022at2759"/>
<dbReference type="VEuPathDB" id="CryptoDB:Vbra_5984"/>
<name>A0A0G4FWT3_VITBC</name>